<proteinExistence type="predicted"/>
<evidence type="ECO:0000313" key="2">
    <source>
        <dbReference type="Proteomes" id="UP000192678"/>
    </source>
</evidence>
<dbReference type="STRING" id="475255.SAMN04488101_10656"/>
<dbReference type="OrthoDB" id="772352at2"/>
<protein>
    <submittedName>
        <fullName evidence="1">Uncharacterized protein</fullName>
    </submittedName>
</protein>
<reference evidence="1 2" key="1">
    <citation type="submission" date="2017-04" db="EMBL/GenBank/DDBJ databases">
        <authorList>
            <person name="Afonso C.L."/>
            <person name="Miller P.J."/>
            <person name="Scott M.A."/>
            <person name="Spackman E."/>
            <person name="Goraichik I."/>
            <person name="Dimitrov K.M."/>
            <person name="Suarez D.L."/>
            <person name="Swayne D.E."/>
        </authorList>
    </citation>
    <scope>NUCLEOTIDE SEQUENCE [LARGE SCALE GENOMIC DNA]</scope>
    <source>
        <strain evidence="1 2">DSM 19625</strain>
    </source>
</reference>
<evidence type="ECO:0000313" key="1">
    <source>
        <dbReference type="EMBL" id="SMC94162.1"/>
    </source>
</evidence>
<dbReference type="RefSeq" id="WP_084289669.1">
    <property type="nucleotide sequence ID" value="NZ_FWYB01000006.1"/>
</dbReference>
<accession>A0A1W2DAK5</accession>
<keyword evidence="2" id="KW-1185">Reference proteome</keyword>
<sequence>MFQKLKDKLNISVLNSLLDKYETTELETGKRLISVIAGVYILQRGIRHIIEKQPLLAVEEVALGGILLYSAAAGIHKRITIKPVDISDMRRNQIQGNDPDCYVPAFV</sequence>
<organism evidence="1 2">
    <name type="scientific">Pedobacter nyackensis</name>
    <dbReference type="NCBI Taxonomy" id="475255"/>
    <lineage>
        <taxon>Bacteria</taxon>
        <taxon>Pseudomonadati</taxon>
        <taxon>Bacteroidota</taxon>
        <taxon>Sphingobacteriia</taxon>
        <taxon>Sphingobacteriales</taxon>
        <taxon>Sphingobacteriaceae</taxon>
        <taxon>Pedobacter</taxon>
    </lineage>
</organism>
<dbReference type="Proteomes" id="UP000192678">
    <property type="component" value="Unassembled WGS sequence"/>
</dbReference>
<dbReference type="AlphaFoldDB" id="A0A1W2DAK5"/>
<dbReference type="EMBL" id="FWYB01000006">
    <property type="protein sequence ID" value="SMC94162.1"/>
    <property type="molecule type" value="Genomic_DNA"/>
</dbReference>
<name>A0A1W2DAK5_9SPHI</name>
<gene>
    <name evidence="1" type="ORF">SAMN04488101_10656</name>
</gene>